<dbReference type="AlphaFoldDB" id="M7NQK3"/>
<dbReference type="GO" id="GO:0005975">
    <property type="term" value="P:carbohydrate metabolic process"/>
    <property type="evidence" value="ECO:0007669"/>
    <property type="project" value="TreeGrafter"/>
</dbReference>
<dbReference type="EMBL" id="AODQ01000013">
    <property type="protein sequence ID" value="EMR04005.1"/>
    <property type="molecule type" value="Genomic_DNA"/>
</dbReference>
<dbReference type="GO" id="GO:0001681">
    <property type="term" value="F:sialate O-acetylesterase activity"/>
    <property type="evidence" value="ECO:0007669"/>
    <property type="project" value="InterPro"/>
</dbReference>
<sequence>MPIGIINSSWGGTPAETWVHADTLAASPLLAKEAAKAWERPYGPHLPGKAYNAMIAPLIPFRLAGVLWYQGESNIHSPHTYQELLPTLIRSWRSAWGWEFPFYFAQIAPYAYGSPYQGVLIRDGQRRSLRVPKTGMVVLSDIGDVQDMHPSNKLDVGRRFAHLALNKTYGQTGFPASGPLYRQMQTEGDKIRLHFDYAEGGLVAKGGALTHFEIAGEDQQFVPAQATIEGSTLVVRAKGVAKPVAVRFAWSNTAEPNLFNRQGLPASSFRTDDWEMPKK</sequence>
<keyword evidence="4" id="KW-1185">Reference proteome</keyword>
<dbReference type="InterPro" id="IPR005181">
    <property type="entry name" value="SASA"/>
</dbReference>
<dbReference type="PATRIC" id="fig|1279009.4.peg.887"/>
<evidence type="ECO:0000313" key="4">
    <source>
        <dbReference type="Proteomes" id="UP000011910"/>
    </source>
</evidence>
<dbReference type="SUPFAM" id="SSF52266">
    <property type="entry name" value="SGNH hydrolase"/>
    <property type="match status" value="1"/>
</dbReference>
<dbReference type="PANTHER" id="PTHR22901:SF0">
    <property type="entry name" value="SIALATE O-ACETYLESTERASE"/>
    <property type="match status" value="1"/>
</dbReference>
<name>M7NQK3_9BACT</name>
<accession>M7NQK3</accession>
<proteinExistence type="predicted"/>
<comment type="caution">
    <text evidence="3">The sequence shown here is derived from an EMBL/GenBank/DDBJ whole genome shotgun (WGS) entry which is preliminary data.</text>
</comment>
<dbReference type="PANTHER" id="PTHR22901">
    <property type="entry name" value="SIALATE O-ACETYLESTERASE"/>
    <property type="match status" value="1"/>
</dbReference>
<reference evidence="3 4" key="1">
    <citation type="journal article" date="2013" name="Genome Announc.">
        <title>Draft Genome Sequence of Cesiribacter andamanensis Strain AMV16T, Isolated from a Soil Sample from a Mud Volcano in the Andaman Islands, India.</title>
        <authorList>
            <person name="Shivaji S."/>
            <person name="Ara S."/>
            <person name="Begum Z."/>
            <person name="Srinivas T.N."/>
            <person name="Singh A."/>
            <person name="Kumar Pinnaka A."/>
        </authorList>
    </citation>
    <scope>NUCLEOTIDE SEQUENCE [LARGE SCALE GENOMIC DNA]</scope>
    <source>
        <strain evidence="3 4">AMV16</strain>
    </source>
</reference>
<feature type="domain" description="Sialate O-acetylesterase" evidence="2">
    <location>
        <begin position="2"/>
        <end position="164"/>
    </location>
</feature>
<dbReference type="Proteomes" id="UP000011910">
    <property type="component" value="Unassembled WGS sequence"/>
</dbReference>
<dbReference type="InterPro" id="IPR039329">
    <property type="entry name" value="SIAE"/>
</dbReference>
<dbReference type="InterPro" id="IPR036514">
    <property type="entry name" value="SGNH_hydro_sf"/>
</dbReference>
<dbReference type="STRING" id="1279009.ADICEAN_00876"/>
<evidence type="ECO:0000259" key="2">
    <source>
        <dbReference type="Pfam" id="PF03629"/>
    </source>
</evidence>
<protein>
    <recommendedName>
        <fullName evidence="2">Sialate O-acetylesterase domain-containing protein</fullName>
    </recommendedName>
</protein>
<gene>
    <name evidence="3" type="ORF">ADICEAN_00876</name>
</gene>
<dbReference type="Gene3D" id="3.40.50.1110">
    <property type="entry name" value="SGNH hydrolase"/>
    <property type="match status" value="1"/>
</dbReference>
<dbReference type="RefSeq" id="WP_009194278.1">
    <property type="nucleotide sequence ID" value="NZ_AODQ01000013.1"/>
</dbReference>
<dbReference type="Pfam" id="PF03629">
    <property type="entry name" value="SASA"/>
    <property type="match status" value="1"/>
</dbReference>
<keyword evidence="1" id="KW-0378">Hydrolase</keyword>
<evidence type="ECO:0000313" key="3">
    <source>
        <dbReference type="EMBL" id="EMR04005.1"/>
    </source>
</evidence>
<dbReference type="eggNOG" id="COG3250">
    <property type="taxonomic scope" value="Bacteria"/>
</dbReference>
<evidence type="ECO:0000256" key="1">
    <source>
        <dbReference type="ARBA" id="ARBA00022801"/>
    </source>
</evidence>
<organism evidence="3 4">
    <name type="scientific">Cesiribacter andamanensis AMV16</name>
    <dbReference type="NCBI Taxonomy" id="1279009"/>
    <lineage>
        <taxon>Bacteria</taxon>
        <taxon>Pseudomonadati</taxon>
        <taxon>Bacteroidota</taxon>
        <taxon>Cytophagia</taxon>
        <taxon>Cytophagales</taxon>
        <taxon>Cesiribacteraceae</taxon>
        <taxon>Cesiribacter</taxon>
    </lineage>
</organism>